<dbReference type="Proteomes" id="UP000667802">
    <property type="component" value="Unassembled WGS sequence"/>
</dbReference>
<evidence type="ECO:0000313" key="2">
    <source>
        <dbReference type="Proteomes" id="UP000667802"/>
    </source>
</evidence>
<accession>A0AAP5IIP2</accession>
<reference evidence="2" key="1">
    <citation type="journal article" date="2021" name="Science">
        <title>Hunting the eagle killer: A cyanobacterial neurotoxin causes vacuolar myelinopathy.</title>
        <authorList>
            <person name="Breinlinger S."/>
            <person name="Phillips T.J."/>
            <person name="Haram B.N."/>
            <person name="Mares J."/>
            <person name="Martinez Yerena J.A."/>
            <person name="Hrouzek P."/>
            <person name="Sobotka R."/>
            <person name="Henderson W.M."/>
            <person name="Schmieder P."/>
            <person name="Williams S.M."/>
            <person name="Lauderdale J.D."/>
            <person name="Wilde H.D."/>
            <person name="Gerrin W."/>
            <person name="Kust A."/>
            <person name="Washington J.W."/>
            <person name="Wagner C."/>
            <person name="Geier B."/>
            <person name="Liebeke M."/>
            <person name="Enke H."/>
            <person name="Niedermeyer T.H.J."/>
            <person name="Wilde S.B."/>
        </authorList>
    </citation>
    <scope>NUCLEOTIDE SEQUENCE [LARGE SCALE GENOMIC DNA]</scope>
    <source>
        <strain evidence="2">Thurmond2011</strain>
    </source>
</reference>
<dbReference type="RefSeq" id="WP_208345868.1">
    <property type="nucleotide sequence ID" value="NZ_CAWQFN010000756.1"/>
</dbReference>
<name>A0AAP5IIP2_9CYAN</name>
<evidence type="ECO:0000313" key="1">
    <source>
        <dbReference type="EMBL" id="MDR9900750.1"/>
    </source>
</evidence>
<sequence>MGIGTLAKTAVGKLKRQQRTVNAEFVDVSGSGNSGGNAQGIRALALHPDAGSLLQNYYGIDLTAIPAMDENQLGDLVDFLKQSEWMDSHLDKLKEHFTKYINRQVNFNQFVAEVTKSGIKGAESIDKNGLDTYLAVKGYSQNSKKLQHKANVNEQLLAADLDNYIQLEDHSLQASLRSMALKLASAKQQIDLRPDKAAAIQELNLQIKADKERIGNLIAYGTKGAALRSGNGGTATATTTPHNSGGGGGNIWEGLKNWFNGK</sequence>
<organism evidence="1 2">
    <name type="scientific">Aetokthonos hydrillicola Thurmond2011</name>
    <dbReference type="NCBI Taxonomy" id="2712845"/>
    <lineage>
        <taxon>Bacteria</taxon>
        <taxon>Bacillati</taxon>
        <taxon>Cyanobacteriota</taxon>
        <taxon>Cyanophyceae</taxon>
        <taxon>Nostocales</taxon>
        <taxon>Hapalosiphonaceae</taxon>
        <taxon>Aetokthonos</taxon>
    </lineage>
</organism>
<comment type="caution">
    <text evidence="1">The sequence shown here is derived from an EMBL/GenBank/DDBJ whole genome shotgun (WGS) entry which is preliminary data.</text>
</comment>
<proteinExistence type="predicted"/>
<keyword evidence="2" id="KW-1185">Reference proteome</keyword>
<gene>
    <name evidence="1" type="ORF">G7B40_040400</name>
</gene>
<dbReference type="EMBL" id="JAALHA020000038">
    <property type="protein sequence ID" value="MDR9900750.1"/>
    <property type="molecule type" value="Genomic_DNA"/>
</dbReference>
<dbReference type="AlphaFoldDB" id="A0AAP5IIP2"/>
<protein>
    <submittedName>
        <fullName evidence="1">Uncharacterized protein</fullName>
    </submittedName>
</protein>